<proteinExistence type="predicted"/>
<evidence type="ECO:0000256" key="7">
    <source>
        <dbReference type="SAM" id="MobiDB-lite"/>
    </source>
</evidence>
<dbReference type="EMBL" id="JBBWWR010000004">
    <property type="protein sequence ID" value="KAK8968540.1"/>
    <property type="molecule type" value="Genomic_DNA"/>
</dbReference>
<feature type="transmembrane region" description="Helical" evidence="6">
    <location>
        <begin position="125"/>
        <end position="143"/>
    </location>
</feature>
<feature type="region of interest" description="Disordered" evidence="7">
    <location>
        <begin position="1"/>
        <end position="48"/>
    </location>
</feature>
<evidence type="ECO:0000256" key="2">
    <source>
        <dbReference type="ARBA" id="ARBA00022692"/>
    </source>
</evidence>
<sequence>MSCILSSPQSPIKSTLPKQKKEKKDRATMPPRYLNAGQGNDERPEDNKSRLFGRRRTIHQLFGGGKVAFIQFILIKNTTCEVRLAADILLWRNKHLSGAILAGVTVTWFLFEVVEYHFLTLLGQVLIAAMLLIFIWSNGAALLDRNQPKIPEIILSEKAFKEFSLAFHAKLSRSILFFQNVAMGRDLRLFLLAIASLWIISVVGSFCSSLNLLYFGYIAIQILPVLYERYEWEVDHLALKGSRDLKKLLHRFDSDFLNKIPRGPVKEKKYR</sequence>
<comment type="caution">
    <text evidence="9">The sequence shown here is derived from an EMBL/GenBank/DDBJ whole genome shotgun (WGS) entry which is preliminary data.</text>
</comment>
<dbReference type="Proteomes" id="UP001412067">
    <property type="component" value="Unassembled WGS sequence"/>
</dbReference>
<feature type="transmembrane region" description="Helical" evidence="6">
    <location>
        <begin position="187"/>
        <end position="206"/>
    </location>
</feature>
<evidence type="ECO:0000256" key="4">
    <source>
        <dbReference type="ARBA" id="ARBA00022989"/>
    </source>
</evidence>
<dbReference type="PANTHER" id="PTHR10994">
    <property type="entry name" value="RETICULON"/>
    <property type="match status" value="1"/>
</dbReference>
<gene>
    <name evidence="9" type="primary">RTNLB2</name>
    <name evidence="9" type="ORF">KSP40_PGU015884</name>
</gene>
<feature type="compositionally biased region" description="Polar residues" evidence="7">
    <location>
        <begin position="1"/>
        <end position="17"/>
    </location>
</feature>
<comment type="subcellular location">
    <subcellularLocation>
        <location evidence="1 6">Endoplasmic reticulum membrane</location>
        <topology evidence="1 6">Multi-pass membrane protein</topology>
    </subcellularLocation>
</comment>
<protein>
    <recommendedName>
        <fullName evidence="6">Reticulon-like protein</fullName>
    </recommendedName>
</protein>
<feature type="domain" description="Reticulon" evidence="8">
    <location>
        <begin position="85"/>
        <end position="271"/>
    </location>
</feature>
<dbReference type="InterPro" id="IPR045064">
    <property type="entry name" value="Reticulon-like"/>
</dbReference>
<evidence type="ECO:0000256" key="6">
    <source>
        <dbReference type="RuleBase" id="RU363132"/>
    </source>
</evidence>
<accession>A0ABR2MYJ1</accession>
<keyword evidence="4 6" id="KW-1133">Transmembrane helix</keyword>
<keyword evidence="5 6" id="KW-0472">Membrane</keyword>
<evidence type="ECO:0000256" key="1">
    <source>
        <dbReference type="ARBA" id="ARBA00004477"/>
    </source>
</evidence>
<name>A0ABR2MYJ1_9ASPA</name>
<dbReference type="Pfam" id="PF02453">
    <property type="entry name" value="Reticulon"/>
    <property type="match status" value="1"/>
</dbReference>
<keyword evidence="10" id="KW-1185">Reference proteome</keyword>
<keyword evidence="2 6" id="KW-0812">Transmembrane</keyword>
<evidence type="ECO:0000313" key="10">
    <source>
        <dbReference type="Proteomes" id="UP001412067"/>
    </source>
</evidence>
<dbReference type="InterPro" id="IPR003388">
    <property type="entry name" value="Reticulon"/>
</dbReference>
<evidence type="ECO:0000259" key="8">
    <source>
        <dbReference type="PROSITE" id="PS50845"/>
    </source>
</evidence>
<dbReference type="PANTHER" id="PTHR10994:SF85">
    <property type="entry name" value="RETICULON-LIKE PROTEIN B9"/>
    <property type="match status" value="1"/>
</dbReference>
<evidence type="ECO:0000256" key="3">
    <source>
        <dbReference type="ARBA" id="ARBA00022824"/>
    </source>
</evidence>
<dbReference type="PROSITE" id="PS50845">
    <property type="entry name" value="RETICULON"/>
    <property type="match status" value="1"/>
</dbReference>
<feature type="transmembrane region" description="Helical" evidence="6">
    <location>
        <begin position="99"/>
        <end position="119"/>
    </location>
</feature>
<reference evidence="9 10" key="1">
    <citation type="journal article" date="2022" name="Nat. Plants">
        <title>Genomes of leafy and leafless Platanthera orchids illuminate the evolution of mycoheterotrophy.</title>
        <authorList>
            <person name="Li M.H."/>
            <person name="Liu K.W."/>
            <person name="Li Z."/>
            <person name="Lu H.C."/>
            <person name="Ye Q.L."/>
            <person name="Zhang D."/>
            <person name="Wang J.Y."/>
            <person name="Li Y.F."/>
            <person name="Zhong Z.M."/>
            <person name="Liu X."/>
            <person name="Yu X."/>
            <person name="Liu D.K."/>
            <person name="Tu X.D."/>
            <person name="Liu B."/>
            <person name="Hao Y."/>
            <person name="Liao X.Y."/>
            <person name="Jiang Y.T."/>
            <person name="Sun W.H."/>
            <person name="Chen J."/>
            <person name="Chen Y.Q."/>
            <person name="Ai Y."/>
            <person name="Zhai J.W."/>
            <person name="Wu S.S."/>
            <person name="Zhou Z."/>
            <person name="Hsiao Y.Y."/>
            <person name="Wu W.L."/>
            <person name="Chen Y.Y."/>
            <person name="Lin Y.F."/>
            <person name="Hsu J.L."/>
            <person name="Li C.Y."/>
            <person name="Wang Z.W."/>
            <person name="Zhao X."/>
            <person name="Zhong W.Y."/>
            <person name="Ma X.K."/>
            <person name="Ma L."/>
            <person name="Huang J."/>
            <person name="Chen G.Z."/>
            <person name="Huang M.Z."/>
            <person name="Huang L."/>
            <person name="Peng D.H."/>
            <person name="Luo Y.B."/>
            <person name="Zou S.Q."/>
            <person name="Chen S.P."/>
            <person name="Lan S."/>
            <person name="Tsai W.C."/>
            <person name="Van de Peer Y."/>
            <person name="Liu Z.J."/>
        </authorList>
    </citation>
    <scope>NUCLEOTIDE SEQUENCE [LARGE SCALE GENOMIC DNA]</scope>
    <source>
        <strain evidence="9">Lor288</strain>
    </source>
</reference>
<evidence type="ECO:0000313" key="9">
    <source>
        <dbReference type="EMBL" id="KAK8968540.1"/>
    </source>
</evidence>
<organism evidence="9 10">
    <name type="scientific">Platanthera guangdongensis</name>
    <dbReference type="NCBI Taxonomy" id="2320717"/>
    <lineage>
        <taxon>Eukaryota</taxon>
        <taxon>Viridiplantae</taxon>
        <taxon>Streptophyta</taxon>
        <taxon>Embryophyta</taxon>
        <taxon>Tracheophyta</taxon>
        <taxon>Spermatophyta</taxon>
        <taxon>Magnoliopsida</taxon>
        <taxon>Liliopsida</taxon>
        <taxon>Asparagales</taxon>
        <taxon>Orchidaceae</taxon>
        <taxon>Orchidoideae</taxon>
        <taxon>Orchideae</taxon>
        <taxon>Orchidinae</taxon>
        <taxon>Platanthera</taxon>
    </lineage>
</organism>
<evidence type="ECO:0000256" key="5">
    <source>
        <dbReference type="ARBA" id="ARBA00023136"/>
    </source>
</evidence>
<keyword evidence="3 6" id="KW-0256">Endoplasmic reticulum</keyword>